<dbReference type="PRINTS" id="PR00421">
    <property type="entry name" value="THIOREDOXIN"/>
</dbReference>
<keyword evidence="2 5" id="KW-1015">Disulfide bond</keyword>
<dbReference type="InterPro" id="IPR005746">
    <property type="entry name" value="Thioredoxin"/>
</dbReference>
<feature type="active site" description="Nucleophile" evidence="4">
    <location>
        <position position="33"/>
    </location>
</feature>
<dbReference type="AlphaFoldDB" id="A0AAD9CZS3"/>
<dbReference type="PIRSF" id="PIRSF000077">
    <property type="entry name" value="Thioredoxin"/>
    <property type="match status" value="1"/>
</dbReference>
<dbReference type="GO" id="GO:0015035">
    <property type="term" value="F:protein-disulfide reductase activity"/>
    <property type="evidence" value="ECO:0007669"/>
    <property type="project" value="InterPro"/>
</dbReference>
<feature type="site" description="Contributes to redox potential value" evidence="4">
    <location>
        <position position="32"/>
    </location>
</feature>
<sequence length="105" mass="11659">MVKEIESYDEFKTLINGDKVVVIDFWATWCGPCKLIGPHFAKAESKFPNITFVKVDVDAQEQVAQEVGIRSMPTFIAYKNGEKIDSIVGAAPAKLNELLEKVNAL</sequence>
<dbReference type="EMBL" id="JAODAN010000006">
    <property type="protein sequence ID" value="KAK1923603.1"/>
    <property type="molecule type" value="Genomic_DNA"/>
</dbReference>
<protein>
    <recommendedName>
        <fullName evidence="1 3">Thioredoxin</fullName>
    </recommendedName>
</protein>
<evidence type="ECO:0000313" key="7">
    <source>
        <dbReference type="EMBL" id="KAK1923603.1"/>
    </source>
</evidence>
<gene>
    <name evidence="7" type="ORF">DB88DRAFT_491788</name>
</gene>
<keyword evidence="8" id="KW-1185">Reference proteome</keyword>
<feature type="active site" description="Nucleophile" evidence="4">
    <location>
        <position position="30"/>
    </location>
</feature>
<reference evidence="7" key="1">
    <citation type="submission" date="2023-02" db="EMBL/GenBank/DDBJ databases">
        <title>Identification and recombinant expression of a fungal hydrolase from Papiliotrema laurentii that hydrolyzes apple cutin and clears colloidal polyester polyurethane.</title>
        <authorList>
            <consortium name="DOE Joint Genome Institute"/>
            <person name="Roman V.A."/>
            <person name="Bojanowski C."/>
            <person name="Crable B.R."/>
            <person name="Wagner D.N."/>
            <person name="Hung C.S."/>
            <person name="Nadeau L.J."/>
            <person name="Schratz L."/>
            <person name="Haridas S."/>
            <person name="Pangilinan J."/>
            <person name="Lipzen A."/>
            <person name="Na H."/>
            <person name="Yan M."/>
            <person name="Ng V."/>
            <person name="Grigoriev I.V."/>
            <person name="Spatafora J.W."/>
            <person name="Barlow D."/>
            <person name="Biffinger J."/>
            <person name="Kelley-Loughnane N."/>
            <person name="Varaljay V.A."/>
            <person name="Crookes-Goodson W.J."/>
        </authorList>
    </citation>
    <scope>NUCLEOTIDE SEQUENCE</scope>
    <source>
        <strain evidence="7">5307AH</strain>
    </source>
</reference>
<proteinExistence type="inferred from homology"/>
<dbReference type="Proteomes" id="UP001182556">
    <property type="component" value="Unassembled WGS sequence"/>
</dbReference>
<evidence type="ECO:0000313" key="8">
    <source>
        <dbReference type="Proteomes" id="UP001182556"/>
    </source>
</evidence>
<feature type="domain" description="Thioredoxin" evidence="6">
    <location>
        <begin position="1"/>
        <end position="105"/>
    </location>
</feature>
<evidence type="ECO:0000256" key="4">
    <source>
        <dbReference type="PIRSR" id="PIRSR000077-1"/>
    </source>
</evidence>
<dbReference type="PANTHER" id="PTHR46115">
    <property type="entry name" value="THIOREDOXIN-LIKE PROTEIN 1"/>
    <property type="match status" value="1"/>
</dbReference>
<evidence type="ECO:0000259" key="6">
    <source>
        <dbReference type="PROSITE" id="PS51352"/>
    </source>
</evidence>
<dbReference type="CDD" id="cd02947">
    <property type="entry name" value="TRX_family"/>
    <property type="match status" value="1"/>
</dbReference>
<comment type="similarity">
    <text evidence="3">Belongs to the thioredoxin family.</text>
</comment>
<dbReference type="Pfam" id="PF00085">
    <property type="entry name" value="Thioredoxin"/>
    <property type="match status" value="1"/>
</dbReference>
<dbReference type="FunFam" id="3.40.30.10:FF:000245">
    <property type="entry name" value="Thioredoxin"/>
    <property type="match status" value="1"/>
</dbReference>
<feature type="site" description="Deprotonates C-terminal active site Cys" evidence="4">
    <location>
        <position position="24"/>
    </location>
</feature>
<evidence type="ECO:0000256" key="5">
    <source>
        <dbReference type="PIRSR" id="PIRSR000077-4"/>
    </source>
</evidence>
<name>A0AAD9CZS3_PAPLA</name>
<feature type="site" description="Contributes to redox potential value" evidence="4">
    <location>
        <position position="31"/>
    </location>
</feature>
<evidence type="ECO:0000256" key="3">
    <source>
        <dbReference type="PIRNR" id="PIRNR000077"/>
    </source>
</evidence>
<dbReference type="NCBIfam" id="TIGR01068">
    <property type="entry name" value="thioredoxin"/>
    <property type="match status" value="1"/>
</dbReference>
<dbReference type="Gene3D" id="3.40.30.10">
    <property type="entry name" value="Glutaredoxin"/>
    <property type="match status" value="1"/>
</dbReference>
<dbReference type="InterPro" id="IPR013766">
    <property type="entry name" value="Thioredoxin_domain"/>
</dbReference>
<comment type="caution">
    <text evidence="7">The sequence shown here is derived from an EMBL/GenBank/DDBJ whole genome shotgun (WGS) entry which is preliminary data.</text>
</comment>
<dbReference type="InterPro" id="IPR017937">
    <property type="entry name" value="Thioredoxin_CS"/>
</dbReference>
<evidence type="ECO:0000256" key="1">
    <source>
        <dbReference type="ARBA" id="ARBA00020570"/>
    </source>
</evidence>
<dbReference type="PROSITE" id="PS00194">
    <property type="entry name" value="THIOREDOXIN_1"/>
    <property type="match status" value="1"/>
</dbReference>
<keyword evidence="5" id="KW-0676">Redox-active center</keyword>
<dbReference type="PROSITE" id="PS51352">
    <property type="entry name" value="THIOREDOXIN_2"/>
    <property type="match status" value="1"/>
</dbReference>
<dbReference type="SUPFAM" id="SSF52833">
    <property type="entry name" value="Thioredoxin-like"/>
    <property type="match status" value="1"/>
</dbReference>
<feature type="disulfide bond" description="Redox-active" evidence="5">
    <location>
        <begin position="30"/>
        <end position="33"/>
    </location>
</feature>
<accession>A0AAD9CZS3</accession>
<evidence type="ECO:0000256" key="2">
    <source>
        <dbReference type="ARBA" id="ARBA00023157"/>
    </source>
</evidence>
<dbReference type="InterPro" id="IPR036249">
    <property type="entry name" value="Thioredoxin-like_sf"/>
</dbReference>
<organism evidence="7 8">
    <name type="scientific">Papiliotrema laurentii</name>
    <name type="common">Cryptococcus laurentii</name>
    <dbReference type="NCBI Taxonomy" id="5418"/>
    <lineage>
        <taxon>Eukaryota</taxon>
        <taxon>Fungi</taxon>
        <taxon>Dikarya</taxon>
        <taxon>Basidiomycota</taxon>
        <taxon>Agaricomycotina</taxon>
        <taxon>Tremellomycetes</taxon>
        <taxon>Tremellales</taxon>
        <taxon>Rhynchogastremaceae</taxon>
        <taxon>Papiliotrema</taxon>
    </lineage>
</organism>